<accession>A0AAW9J5C8</accession>
<dbReference type="SUPFAM" id="SSF54427">
    <property type="entry name" value="NTF2-like"/>
    <property type="match status" value="1"/>
</dbReference>
<dbReference type="Proteomes" id="UP001289066">
    <property type="component" value="Unassembled WGS sequence"/>
</dbReference>
<dbReference type="InterPro" id="IPR007379">
    <property type="entry name" value="Tim44-like_dom"/>
</dbReference>
<dbReference type="RefSeq" id="WP_322413397.1">
    <property type="nucleotide sequence ID" value="NZ_WNVG01001197.1"/>
</dbReference>
<feature type="non-terminal residue" evidence="2">
    <location>
        <position position="1"/>
    </location>
</feature>
<protein>
    <submittedName>
        <fullName evidence="2">Tim44 domain-containing protein</fullName>
    </submittedName>
</protein>
<sequence>NWDYDNIKNDIEEAFYKVQIAWMERNQDLAKEYMSEKLYIRHKSNTGWMKVRKEKNILEKMKLLSATPIALKDQDGTSSDCLWIHIRAKSIDYTINEETNEIIEGNKYRATHFEEYWKFIKSEKRWVLDEIKQIDDINDLDFFD</sequence>
<evidence type="ECO:0000313" key="2">
    <source>
        <dbReference type="EMBL" id="MDZ5035042.1"/>
    </source>
</evidence>
<proteinExistence type="predicted"/>
<dbReference type="Pfam" id="PF04280">
    <property type="entry name" value="Tim44"/>
    <property type="match status" value="1"/>
</dbReference>
<feature type="domain" description="Tim44-like" evidence="1">
    <location>
        <begin position="1"/>
        <end position="133"/>
    </location>
</feature>
<feature type="non-terminal residue" evidence="2">
    <location>
        <position position="144"/>
    </location>
</feature>
<name>A0AAW9J5C8_CLOPF</name>
<dbReference type="AlphaFoldDB" id="A0AAW9J5C8"/>
<dbReference type="InterPro" id="IPR032710">
    <property type="entry name" value="NTF2-like_dom_sf"/>
</dbReference>
<evidence type="ECO:0000313" key="3">
    <source>
        <dbReference type="Proteomes" id="UP001289066"/>
    </source>
</evidence>
<gene>
    <name evidence="2" type="ORF">GNF81_20365</name>
</gene>
<dbReference type="SMART" id="SM00978">
    <property type="entry name" value="Tim44"/>
    <property type="match status" value="1"/>
</dbReference>
<dbReference type="EMBL" id="WNVG01001197">
    <property type="protein sequence ID" value="MDZ5035042.1"/>
    <property type="molecule type" value="Genomic_DNA"/>
</dbReference>
<dbReference type="Gene3D" id="3.10.450.240">
    <property type="match status" value="1"/>
</dbReference>
<organism evidence="2 3">
    <name type="scientific">Clostridium perfringens</name>
    <dbReference type="NCBI Taxonomy" id="1502"/>
    <lineage>
        <taxon>Bacteria</taxon>
        <taxon>Bacillati</taxon>
        <taxon>Bacillota</taxon>
        <taxon>Clostridia</taxon>
        <taxon>Eubacteriales</taxon>
        <taxon>Clostridiaceae</taxon>
        <taxon>Clostridium</taxon>
    </lineage>
</organism>
<reference evidence="2" key="1">
    <citation type="submission" date="2019-11" db="EMBL/GenBank/DDBJ databases">
        <title>Characterization of Clostridium perfringens isolates from swine manure treated agricultural soils.</title>
        <authorList>
            <person name="Wushke S.T."/>
        </authorList>
    </citation>
    <scope>NUCLEOTIDE SEQUENCE</scope>
    <source>
        <strain evidence="2">X15</strain>
    </source>
</reference>
<evidence type="ECO:0000259" key="1">
    <source>
        <dbReference type="SMART" id="SM00978"/>
    </source>
</evidence>
<comment type="caution">
    <text evidence="2">The sequence shown here is derived from an EMBL/GenBank/DDBJ whole genome shotgun (WGS) entry which is preliminary data.</text>
</comment>